<evidence type="ECO:0000259" key="2">
    <source>
        <dbReference type="Pfam" id="PF13476"/>
    </source>
</evidence>
<dbReference type="GO" id="GO:0006302">
    <property type="term" value="P:double-strand break repair"/>
    <property type="evidence" value="ECO:0007669"/>
    <property type="project" value="InterPro"/>
</dbReference>
<dbReference type="OMA" id="MARIIGH"/>
<protein>
    <submittedName>
        <fullName evidence="3">ATP-binding protein</fullName>
    </submittedName>
</protein>
<evidence type="ECO:0000313" key="3">
    <source>
        <dbReference type="EMBL" id="NEK72568.1"/>
    </source>
</evidence>
<dbReference type="GO" id="GO:0016887">
    <property type="term" value="F:ATP hydrolysis activity"/>
    <property type="evidence" value="ECO:0007669"/>
    <property type="project" value="InterPro"/>
</dbReference>
<name>A0A6B3KHH8_XANEU</name>
<comment type="caution">
    <text evidence="3">The sequence shown here is derived from an EMBL/GenBank/DDBJ whole genome shotgun (WGS) entry which is preliminary data.</text>
</comment>
<reference evidence="3" key="1">
    <citation type="submission" date="2019-11" db="EMBL/GenBank/DDBJ databases">
        <title>Genome-resolved metagenomics to study the prevalence of co-infection and intraspecific heterogeneity among plant pathogen metapopulations.</title>
        <authorList>
            <person name="Newberry E."/>
            <person name="Bhandari R."/>
            <person name="Kemble J."/>
            <person name="Sikora E."/>
            <person name="Potnis N."/>
        </authorList>
    </citation>
    <scope>NUCLEOTIDE SEQUENCE</scope>
    <source>
        <strain evidence="3">Xe_Pep_Tuscaloosa_18b</strain>
    </source>
</reference>
<dbReference type="SUPFAM" id="SSF52540">
    <property type="entry name" value="P-loop containing nucleoside triphosphate hydrolases"/>
    <property type="match status" value="1"/>
</dbReference>
<dbReference type="InterPro" id="IPR041685">
    <property type="entry name" value="AAA_GajA/Old/RecF-like"/>
</dbReference>
<keyword evidence="3" id="KW-0547">Nucleotide-binding</keyword>
<feature type="domain" description="Rad50/SbcC-type AAA" evidence="2">
    <location>
        <begin position="35"/>
        <end position="158"/>
    </location>
</feature>
<accession>A0A6B3KHH8</accession>
<dbReference type="Pfam" id="PF13175">
    <property type="entry name" value="AAA_15"/>
    <property type="match status" value="1"/>
</dbReference>
<dbReference type="InterPro" id="IPR038729">
    <property type="entry name" value="Rad50/SbcC_AAA"/>
</dbReference>
<dbReference type="EMBL" id="JAAGYV010000033">
    <property type="protein sequence ID" value="NEK72568.1"/>
    <property type="molecule type" value="Genomic_DNA"/>
</dbReference>
<dbReference type="RefSeq" id="WP_011345818.1">
    <property type="nucleotide sequence ID" value="NZ_CP018467.1"/>
</dbReference>
<dbReference type="GO" id="GO:0005524">
    <property type="term" value="F:ATP binding"/>
    <property type="evidence" value="ECO:0007669"/>
    <property type="project" value="UniProtKB-KW"/>
</dbReference>
<sequence>MAYRESQADKGLRAWFISDNTKALLRGIKLIKGSIRGINSLDIEFHYPIAAFAGVNGAGKSTILALASCAFHNNPGGYKLKKRQTTYYTFKDFFVQHSDEIAPDGIEIRYEIAHNNWKKTDAVPSGVGVAAQSRVKKKGGKWNDYDKRIKRDVVFLGIERIVPHSERSQSKSYSRSFKDAPLKGWEAKVKEAVGTILNKKYDDFRYLEHSKYNLPLVKCGPLIYSGFNMGAGENALFEIFSIIYSCNKGALLVMDEAELGLHAKAQRLFIKKLKDVCVEMNLQVICTTHSREIFDCLPEDARFFVEAVGGKTRITSGVSSEFAFSKLSGAKNGELDIFVEDPVAHCLILSSLPATLRSRVSVQIIGSATAISRQLAAHYVRKDARPVLAIFDGDQRSKYAENLKHARNMAENPKADFDEWFTSRCAFLPGETWPEAWVIQKCLDTSVLEKVSESLLLDADEVTDILEYGLQAGKHDEFHEVASHIGLNSSQCMSKLCDTVTHSFSSDFEEIKKAILILLSK</sequence>
<feature type="domain" description="Endonuclease GajA/Old nuclease/RecF-like AAA" evidence="1">
    <location>
        <begin position="234"/>
        <end position="293"/>
    </location>
</feature>
<dbReference type="Pfam" id="PF13476">
    <property type="entry name" value="AAA_23"/>
    <property type="match status" value="1"/>
</dbReference>
<keyword evidence="3" id="KW-0067">ATP-binding</keyword>
<dbReference type="Gene3D" id="3.40.50.300">
    <property type="entry name" value="P-loop containing nucleotide triphosphate hydrolases"/>
    <property type="match status" value="1"/>
</dbReference>
<dbReference type="InterPro" id="IPR051396">
    <property type="entry name" value="Bact_Antivir_Def_Nuclease"/>
</dbReference>
<dbReference type="PANTHER" id="PTHR43581">
    <property type="entry name" value="ATP/GTP PHOSPHATASE"/>
    <property type="match status" value="1"/>
</dbReference>
<dbReference type="AlphaFoldDB" id="A0A6B3KHH8"/>
<dbReference type="PANTHER" id="PTHR43581:SF2">
    <property type="entry name" value="EXCINUCLEASE ATPASE SUBUNIT"/>
    <property type="match status" value="1"/>
</dbReference>
<evidence type="ECO:0000259" key="1">
    <source>
        <dbReference type="Pfam" id="PF13175"/>
    </source>
</evidence>
<dbReference type="InterPro" id="IPR027417">
    <property type="entry name" value="P-loop_NTPase"/>
</dbReference>
<proteinExistence type="predicted"/>
<organism evidence="3">
    <name type="scientific">Xanthomonas euvesicatoria</name>
    <dbReference type="NCBI Taxonomy" id="456327"/>
    <lineage>
        <taxon>Bacteria</taxon>
        <taxon>Pseudomonadati</taxon>
        <taxon>Pseudomonadota</taxon>
        <taxon>Gammaproteobacteria</taxon>
        <taxon>Lysobacterales</taxon>
        <taxon>Lysobacteraceae</taxon>
        <taxon>Xanthomonas</taxon>
    </lineage>
</organism>
<gene>
    <name evidence="3" type="ORF">G3W62_07165</name>
</gene>